<reference evidence="15" key="1">
    <citation type="submission" date="2023-07" db="EMBL/GenBank/DDBJ databases">
        <title>Draft genome sequence of Agarivorans aestuarii strain ZMCS4, a CAZymes producing bacteria isolated from the marine brown algae Clodostephus spongiosus.</title>
        <authorList>
            <person name="Lorente B."/>
            <person name="Cabral C."/>
            <person name="Frias J."/>
            <person name="Faria J."/>
            <person name="Toubarro D."/>
        </authorList>
    </citation>
    <scope>NUCLEOTIDE SEQUENCE [LARGE SCALE GENOMIC DNA]</scope>
    <source>
        <strain evidence="15">ZMCS4</strain>
    </source>
</reference>
<evidence type="ECO:0000256" key="3">
    <source>
        <dbReference type="ARBA" id="ARBA00009184"/>
    </source>
</evidence>
<evidence type="ECO:0000256" key="1">
    <source>
        <dbReference type="ARBA" id="ARBA00001946"/>
    </source>
</evidence>
<dbReference type="CDD" id="cd07500">
    <property type="entry name" value="HAD_PSP"/>
    <property type="match status" value="1"/>
</dbReference>
<sequence>MQSPHSLESLPQSLSQWSVALKQFPYRVCPDQGLVETREALSGAYILVWAKELLIPDFAVLRPLVDDSTALNFCGLMPEAGNICVLLQSQADSQWCKDKLAGLEFNFDLVVLDKLPDLSQPGVVLMDMDSTTIQIECIDEIAVLADIGEQVSAVTAAAMRGELDFEQSLRSRVALLKDAPQSILKQVADNMPLMPGLQCLIDTIHSADWKVAIASGGFTYFAERLQQDLGFDHVQANVLEIENETLTGQVLGPVVDAQAKADILMQLKQQYSASQTMAIGDGANDLKMLAAADFGVAIHAKPLVQQQAQMSIKHSDLDGAVCILRAAKMLAA</sequence>
<accession>A0ABU7G234</accession>
<evidence type="ECO:0000256" key="11">
    <source>
        <dbReference type="ARBA" id="ARBA00031693"/>
    </source>
</evidence>
<dbReference type="Gene3D" id="3.40.50.1000">
    <property type="entry name" value="HAD superfamily/HAD-like"/>
    <property type="match status" value="1"/>
</dbReference>
<evidence type="ECO:0000313" key="15">
    <source>
        <dbReference type="Proteomes" id="UP001310248"/>
    </source>
</evidence>
<evidence type="ECO:0000256" key="10">
    <source>
        <dbReference type="ARBA" id="ARBA00023299"/>
    </source>
</evidence>
<comment type="cofactor">
    <cofactor evidence="1">
        <name>Mg(2+)</name>
        <dbReference type="ChEBI" id="CHEBI:18420"/>
    </cofactor>
</comment>
<comment type="catalytic activity">
    <reaction evidence="13">
        <text>O-phospho-D-serine + H2O = D-serine + phosphate</text>
        <dbReference type="Rhea" id="RHEA:24873"/>
        <dbReference type="ChEBI" id="CHEBI:15377"/>
        <dbReference type="ChEBI" id="CHEBI:35247"/>
        <dbReference type="ChEBI" id="CHEBI:43474"/>
        <dbReference type="ChEBI" id="CHEBI:58680"/>
        <dbReference type="EC" id="3.1.3.3"/>
    </reaction>
</comment>
<keyword evidence="8 14" id="KW-0378">Hydrolase</keyword>
<name>A0ABU7G234_9ALTE</name>
<gene>
    <name evidence="14" type="primary">serB</name>
    <name evidence="14" type="ORF">SNR37_002891</name>
</gene>
<dbReference type="SFLD" id="SFLDF00029">
    <property type="entry name" value="phosphoserine_phosphatase"/>
    <property type="match status" value="1"/>
</dbReference>
<keyword evidence="9" id="KW-0460">Magnesium</keyword>
<dbReference type="NCBIfam" id="TIGR01488">
    <property type="entry name" value="HAD-SF-IB"/>
    <property type="match status" value="1"/>
</dbReference>
<evidence type="ECO:0000256" key="12">
    <source>
        <dbReference type="ARBA" id="ARBA00048138"/>
    </source>
</evidence>
<evidence type="ECO:0000256" key="9">
    <source>
        <dbReference type="ARBA" id="ARBA00022842"/>
    </source>
</evidence>
<protein>
    <recommendedName>
        <fullName evidence="5">Phosphoserine phosphatase</fullName>
        <ecNumber evidence="4">3.1.3.3</ecNumber>
    </recommendedName>
    <alternativeName>
        <fullName evidence="11">O-phosphoserine phosphohydrolase</fullName>
    </alternativeName>
</protein>
<dbReference type="SFLD" id="SFLDG01137">
    <property type="entry name" value="C1.6.1:_Phosphoserine_Phosphat"/>
    <property type="match status" value="1"/>
</dbReference>
<dbReference type="InterPro" id="IPR004469">
    <property type="entry name" value="PSP"/>
</dbReference>
<evidence type="ECO:0000256" key="4">
    <source>
        <dbReference type="ARBA" id="ARBA00012640"/>
    </source>
</evidence>
<dbReference type="SFLD" id="SFLDS00003">
    <property type="entry name" value="Haloacid_Dehalogenase"/>
    <property type="match status" value="1"/>
</dbReference>
<dbReference type="Proteomes" id="UP001310248">
    <property type="component" value="Unassembled WGS sequence"/>
</dbReference>
<evidence type="ECO:0000256" key="13">
    <source>
        <dbReference type="ARBA" id="ARBA00048523"/>
    </source>
</evidence>
<dbReference type="InterPro" id="IPR050582">
    <property type="entry name" value="HAD-like_SerB"/>
</dbReference>
<dbReference type="InterPro" id="IPR023214">
    <property type="entry name" value="HAD_sf"/>
</dbReference>
<keyword evidence="10" id="KW-0718">Serine biosynthesis</keyword>
<dbReference type="SFLD" id="SFLDG01136">
    <property type="entry name" value="C1.6:_Phosphoserine_Phosphatas"/>
    <property type="match status" value="1"/>
</dbReference>
<dbReference type="SUPFAM" id="SSF56784">
    <property type="entry name" value="HAD-like"/>
    <property type="match status" value="1"/>
</dbReference>
<dbReference type="GO" id="GO:0016787">
    <property type="term" value="F:hydrolase activity"/>
    <property type="evidence" value="ECO:0007669"/>
    <property type="project" value="UniProtKB-KW"/>
</dbReference>
<dbReference type="PANTHER" id="PTHR43344:SF2">
    <property type="entry name" value="PHOSPHOSERINE PHOSPHATASE"/>
    <property type="match status" value="1"/>
</dbReference>
<evidence type="ECO:0000313" key="14">
    <source>
        <dbReference type="EMBL" id="MEE1673468.1"/>
    </source>
</evidence>
<evidence type="ECO:0000256" key="5">
    <source>
        <dbReference type="ARBA" id="ARBA00015196"/>
    </source>
</evidence>
<comment type="pathway">
    <text evidence="2">Amino-acid biosynthesis; L-serine biosynthesis; L-serine from 3-phospho-D-glycerate: step 3/3.</text>
</comment>
<organism evidence="14 15">
    <name type="scientific">Agarivorans aestuarii</name>
    <dbReference type="NCBI Taxonomy" id="1563703"/>
    <lineage>
        <taxon>Bacteria</taxon>
        <taxon>Pseudomonadati</taxon>
        <taxon>Pseudomonadota</taxon>
        <taxon>Gammaproteobacteria</taxon>
        <taxon>Alteromonadales</taxon>
        <taxon>Alteromonadaceae</taxon>
        <taxon>Agarivorans</taxon>
    </lineage>
</organism>
<dbReference type="PANTHER" id="PTHR43344">
    <property type="entry name" value="PHOSPHOSERINE PHOSPHATASE"/>
    <property type="match status" value="1"/>
</dbReference>
<dbReference type="EC" id="3.1.3.3" evidence="4"/>
<dbReference type="Pfam" id="PF00702">
    <property type="entry name" value="Hydrolase"/>
    <property type="match status" value="1"/>
</dbReference>
<keyword evidence="15" id="KW-1185">Reference proteome</keyword>
<dbReference type="InterPro" id="IPR036412">
    <property type="entry name" value="HAD-like_sf"/>
</dbReference>
<keyword evidence="7" id="KW-0479">Metal-binding</keyword>
<dbReference type="RefSeq" id="WP_329774765.1">
    <property type="nucleotide sequence ID" value="NZ_JAYDYW010000005.1"/>
</dbReference>
<proteinExistence type="inferred from homology"/>
<comment type="catalytic activity">
    <reaction evidence="12">
        <text>O-phospho-L-serine + H2O = L-serine + phosphate</text>
        <dbReference type="Rhea" id="RHEA:21208"/>
        <dbReference type="ChEBI" id="CHEBI:15377"/>
        <dbReference type="ChEBI" id="CHEBI:33384"/>
        <dbReference type="ChEBI" id="CHEBI:43474"/>
        <dbReference type="ChEBI" id="CHEBI:57524"/>
        <dbReference type="EC" id="3.1.3.3"/>
    </reaction>
</comment>
<dbReference type="EMBL" id="JAYDYW010000005">
    <property type="protein sequence ID" value="MEE1673468.1"/>
    <property type="molecule type" value="Genomic_DNA"/>
</dbReference>
<evidence type="ECO:0000256" key="2">
    <source>
        <dbReference type="ARBA" id="ARBA00005135"/>
    </source>
</evidence>
<comment type="caution">
    <text evidence="14">The sequence shown here is derived from an EMBL/GenBank/DDBJ whole genome shotgun (WGS) entry which is preliminary data.</text>
</comment>
<evidence type="ECO:0000256" key="6">
    <source>
        <dbReference type="ARBA" id="ARBA00022605"/>
    </source>
</evidence>
<evidence type="ECO:0000256" key="7">
    <source>
        <dbReference type="ARBA" id="ARBA00022723"/>
    </source>
</evidence>
<keyword evidence="6" id="KW-0028">Amino-acid biosynthesis</keyword>
<evidence type="ECO:0000256" key="8">
    <source>
        <dbReference type="ARBA" id="ARBA00022801"/>
    </source>
</evidence>
<comment type="similarity">
    <text evidence="3">Belongs to the HAD-like hydrolase superfamily. SerB family.</text>
</comment>
<dbReference type="NCBIfam" id="TIGR00338">
    <property type="entry name" value="serB"/>
    <property type="match status" value="1"/>
</dbReference>